<gene>
    <name evidence="3" type="ORF">LCGC14_2534650</name>
</gene>
<feature type="domain" description="PcRGLX/YetA-like central beta-sandwich" evidence="2">
    <location>
        <begin position="120"/>
        <end position="240"/>
    </location>
</feature>
<evidence type="ECO:0000313" key="3">
    <source>
        <dbReference type="EMBL" id="KKL12549.1"/>
    </source>
</evidence>
<dbReference type="Pfam" id="PF19501">
    <property type="entry name" value="PcRGLX_1st"/>
    <property type="match status" value="1"/>
</dbReference>
<reference evidence="3" key="1">
    <citation type="journal article" date="2015" name="Nature">
        <title>Complex archaea that bridge the gap between prokaryotes and eukaryotes.</title>
        <authorList>
            <person name="Spang A."/>
            <person name="Saw J.H."/>
            <person name="Jorgensen S.L."/>
            <person name="Zaremba-Niedzwiedzka K."/>
            <person name="Martijn J."/>
            <person name="Lind A.E."/>
            <person name="van Eijk R."/>
            <person name="Schleper C."/>
            <person name="Guy L."/>
            <person name="Ettema T.J."/>
        </authorList>
    </citation>
    <scope>NUCLEOTIDE SEQUENCE</scope>
</reference>
<organism evidence="3">
    <name type="scientific">marine sediment metagenome</name>
    <dbReference type="NCBI Taxonomy" id="412755"/>
    <lineage>
        <taxon>unclassified sequences</taxon>
        <taxon>metagenomes</taxon>
        <taxon>ecological metagenomes</taxon>
    </lineage>
</organism>
<feature type="domain" description="PcRGLX/YetA-like N-terminal RIFT barrel" evidence="1">
    <location>
        <begin position="14"/>
        <end position="74"/>
    </location>
</feature>
<dbReference type="InterPro" id="IPR048330">
    <property type="entry name" value="PcRGLX/YetA_2nd"/>
</dbReference>
<dbReference type="AlphaFoldDB" id="A0A0F9ASG4"/>
<dbReference type="InterPro" id="IPR048329">
    <property type="entry name" value="PcRGLX_1st"/>
</dbReference>
<protein>
    <submittedName>
        <fullName evidence="3">Uncharacterized protein</fullName>
    </submittedName>
</protein>
<evidence type="ECO:0000259" key="2">
    <source>
        <dbReference type="Pfam" id="PF21345"/>
    </source>
</evidence>
<dbReference type="EMBL" id="LAZR01041212">
    <property type="protein sequence ID" value="KKL12549.1"/>
    <property type="molecule type" value="Genomic_DNA"/>
</dbReference>
<proteinExistence type="predicted"/>
<dbReference type="Pfam" id="PF21345">
    <property type="entry name" value="PcRGLX_2nd"/>
    <property type="match status" value="1"/>
</dbReference>
<feature type="non-terminal residue" evidence="3">
    <location>
        <position position="453"/>
    </location>
</feature>
<comment type="caution">
    <text evidence="3">The sequence shown here is derived from an EMBL/GenBank/DDBJ whole genome shotgun (WGS) entry which is preliminary data.</text>
</comment>
<evidence type="ECO:0000259" key="1">
    <source>
        <dbReference type="Pfam" id="PF19501"/>
    </source>
</evidence>
<name>A0A0F9ASG4_9ZZZZ</name>
<sequence length="453" mass="48849">MCSTHSPLAIDITVRYLPSGGGAALPVWTGVALPPGAVKDTTSLRLCDSGGRSVGGQFDVLARWADGSARWVLVSWLAGGAPAEGAEGPAAERFVLTADAAGEAPAPAPAPKLPASVMPDTHRYKVSTGALEFMLNRHGFAGLTNVRLDADAPGKFPAGDYVCREAQGTGIVAVDAEGIVHSSQFGRVDRVEVELSGPLHVCVAVHGDLRSRRSAEGLLNYCLRIHAFAGSTLIRAVLTVRNPRPTGRAEDGSRLVLGQSGSVLLRELAYVVRPRLPFGRRTVTLSSEPGKLHDRIPLTGPVSVYQDSSGGENWFHRTHVNRENVIPLSFRGYRVAYDGRTIDTGLRGQPWLEVADMRWAVGLAAPGFWQNFPKSLGADADGAIRLGLWPGEFADVHEIQGGEQKTHEFYLYFRHRRHGRGELPLLHARQVMPVCLQRPMVLASGESYARSRA</sequence>
<accession>A0A0F9ASG4</accession>